<dbReference type="GO" id="GO:0004386">
    <property type="term" value="F:helicase activity"/>
    <property type="evidence" value="ECO:0007669"/>
    <property type="project" value="UniProtKB-KW"/>
</dbReference>
<evidence type="ECO:0000256" key="14">
    <source>
        <dbReference type="ARBA" id="ARBA00048988"/>
    </source>
</evidence>
<evidence type="ECO:0000256" key="5">
    <source>
        <dbReference type="ARBA" id="ARBA00022806"/>
    </source>
</evidence>
<dbReference type="Gene3D" id="3.90.320.10">
    <property type="match status" value="1"/>
</dbReference>
<evidence type="ECO:0000313" key="20">
    <source>
        <dbReference type="Proteomes" id="UP001589865"/>
    </source>
</evidence>
<protein>
    <recommendedName>
        <fullName evidence="12">DNA 3'-5' helicase</fullName>
        <ecNumber evidence="12">5.6.2.4</ecNumber>
    </recommendedName>
    <alternativeName>
        <fullName evidence="13">DNA 3'-5' helicase II</fullName>
    </alternativeName>
</protein>
<evidence type="ECO:0000256" key="6">
    <source>
        <dbReference type="ARBA" id="ARBA00022839"/>
    </source>
</evidence>
<evidence type="ECO:0000313" key="19">
    <source>
        <dbReference type="EMBL" id="MFC0407315.1"/>
    </source>
</evidence>
<evidence type="ECO:0000256" key="3">
    <source>
        <dbReference type="ARBA" id="ARBA00022763"/>
    </source>
</evidence>
<sequence>MNVTLPPGRGNAALLRDGAQRDDVRREDARRDDDALTPRQRAERAQQEASDPGLSAWVGASAGSGKTKVLTDRVLRLLLRPKAEPGRILCLTFTKAAAAEMATRLARRLGGWAVADDATLGHEIRALTGRAPDEAGLRDARALFCRVLEQPGGMRINTIHAFCQSLLRSFPLEASLPPQFALLEDADALTLLAEAREAALGGGRVEDASIRLLSQLDGSDDTARMLREMAKQRERLRPLLDAAGGRFAVDAALRESLLLPEGETADDIPALLCRPDEAVRTQAQILLEHKNKTQRELGQKMLDFLGTPEGERLGRAAEWFAILHTDKGTLRKALEPIEAMAAESARLLALQARWNAHRMRDATAALLDATRPVLADYAARKRRLGALDFDDLIHRAQMLLRDPGSAWVMFKLDGGLDHLLLDEAQDTNPEQWGIASSLAEEFFAGDGVREAGERTLFVVGDEKQSIYGFQGADARGFESWEARFREQVVRSGNTFRPVALDVSFRSCTPVLELVDAVFHEGAAKHGVVRPDGAPLRHFSDRAGQAGSVEVWPLLQRGTTAEPEPWVVPPVPVPAADSDAQLAETLAARIDWMVRHETLPSRGGRPVRPGDIMVLVRRRTRLTELLVRQLKRRGVAVGGVDRIALIEQIAVEDLLALLDVLLLPEDDLQLAALLKSPIIGLDEDTLFTLCHGREGALWHALLRHRGADTATGRAADWIARLADRADLVTPHALLSEVLGEHGRRAMLLERLGTDAADALDELLSAALRYENRHPPSLQGFTHWLRRGGAEVKRDAENTGDAVRIMTAHGAKGLQAPVVILPDVGRGGVRTTLLWQDDVPLWAPRREFQAEAWRDADRRRAEAAAEEENRLLYVALTRAEDRLLVCGQEPRGRENGETSWHALVRAGMSRCDGVAEEDFDPVSFGGPASAVFLGPVLRLTAEQTAAPRVEAAGEVAAPVALPGWATVPAPVEVSEDPVAPSRLAGEEVVPPAAAPHGTRDPSGRRFRRGLLIHGLLQNLPDHPEEAREAVARRHLARPGHGLTEEEQAATLREVMAVIAHPALRDAFGPDSLAEAPLAARINGRVVAGQVDRLLVGDDRVVVVDYKTNRPPPDRAEDVPPAYLRQMAAYRAALQQAWPGRVVECVLVWTWSGRVMPLPAAMLDAQPGI</sequence>
<evidence type="ECO:0000259" key="17">
    <source>
        <dbReference type="PROSITE" id="PS51198"/>
    </source>
</evidence>
<keyword evidence="20" id="KW-1185">Reference proteome</keyword>
<dbReference type="RefSeq" id="WP_377043010.1">
    <property type="nucleotide sequence ID" value="NZ_JBHLUN010000002.1"/>
</dbReference>
<dbReference type="Pfam" id="PF00580">
    <property type="entry name" value="UvrD-helicase"/>
    <property type="match status" value="1"/>
</dbReference>
<feature type="compositionally biased region" description="Basic and acidic residues" evidence="16">
    <location>
        <begin position="18"/>
        <end position="46"/>
    </location>
</feature>
<dbReference type="SUPFAM" id="SSF52540">
    <property type="entry name" value="P-loop containing nucleoside triphosphate hydrolases"/>
    <property type="match status" value="1"/>
</dbReference>
<dbReference type="NCBIfam" id="TIGR02784">
    <property type="entry name" value="addA_alphas"/>
    <property type="match status" value="1"/>
</dbReference>
<keyword evidence="6" id="KW-0269">Exonuclease</keyword>
<accession>A0ABV6JPD3</accession>
<evidence type="ECO:0000256" key="10">
    <source>
        <dbReference type="ARBA" id="ARBA00023235"/>
    </source>
</evidence>
<dbReference type="InterPro" id="IPR014016">
    <property type="entry name" value="UvrD-like_ATP-bd"/>
</dbReference>
<comment type="catalytic activity">
    <reaction evidence="11">
        <text>Couples ATP hydrolysis with the unwinding of duplex DNA by translocating in the 3'-5' direction.</text>
        <dbReference type="EC" id="5.6.2.4"/>
    </reaction>
</comment>
<keyword evidence="8" id="KW-0238">DNA-binding</keyword>
<dbReference type="Gene3D" id="3.40.50.300">
    <property type="entry name" value="P-loop containing nucleotide triphosphate hydrolases"/>
    <property type="match status" value="4"/>
</dbReference>
<dbReference type="EC" id="5.6.2.4" evidence="12"/>
<keyword evidence="3" id="KW-0227">DNA damage</keyword>
<feature type="domain" description="UvrD-like helicase C-terminal" evidence="18">
    <location>
        <begin position="536"/>
        <end position="811"/>
    </location>
</feature>
<evidence type="ECO:0000256" key="2">
    <source>
        <dbReference type="ARBA" id="ARBA00022741"/>
    </source>
</evidence>
<keyword evidence="5 15" id="KW-0347">Helicase</keyword>
<evidence type="ECO:0000256" key="9">
    <source>
        <dbReference type="ARBA" id="ARBA00023204"/>
    </source>
</evidence>
<evidence type="ECO:0000256" key="12">
    <source>
        <dbReference type="ARBA" id="ARBA00034808"/>
    </source>
</evidence>
<dbReference type="PROSITE" id="PS51198">
    <property type="entry name" value="UVRD_HELICASE_ATP_BIND"/>
    <property type="match status" value="1"/>
</dbReference>
<dbReference type="Proteomes" id="UP001589865">
    <property type="component" value="Unassembled WGS sequence"/>
</dbReference>
<dbReference type="Pfam" id="PF12705">
    <property type="entry name" value="PDDEXK_1"/>
    <property type="match status" value="1"/>
</dbReference>
<dbReference type="Gene3D" id="1.10.486.10">
    <property type="entry name" value="PCRA, domain 4"/>
    <property type="match status" value="1"/>
</dbReference>
<keyword evidence="2 15" id="KW-0547">Nucleotide-binding</keyword>
<keyword evidence="10" id="KW-0413">Isomerase</keyword>
<comment type="caution">
    <text evidence="19">The sequence shown here is derived from an EMBL/GenBank/DDBJ whole genome shotgun (WGS) entry which is preliminary data.</text>
</comment>
<evidence type="ECO:0000256" key="11">
    <source>
        <dbReference type="ARBA" id="ARBA00034617"/>
    </source>
</evidence>
<dbReference type="InterPro" id="IPR014151">
    <property type="entry name" value="DNA_helicase_AddA"/>
</dbReference>
<evidence type="ECO:0000259" key="18">
    <source>
        <dbReference type="PROSITE" id="PS51217"/>
    </source>
</evidence>
<dbReference type="EMBL" id="JBHLUN010000002">
    <property type="protein sequence ID" value="MFC0407315.1"/>
    <property type="molecule type" value="Genomic_DNA"/>
</dbReference>
<evidence type="ECO:0000256" key="13">
    <source>
        <dbReference type="ARBA" id="ARBA00034923"/>
    </source>
</evidence>
<evidence type="ECO:0000256" key="7">
    <source>
        <dbReference type="ARBA" id="ARBA00022840"/>
    </source>
</evidence>
<evidence type="ECO:0000256" key="15">
    <source>
        <dbReference type="PROSITE-ProRule" id="PRU00560"/>
    </source>
</evidence>
<dbReference type="PANTHER" id="PTHR11070:SF2">
    <property type="entry name" value="ATP-DEPENDENT DNA HELICASE SRS2"/>
    <property type="match status" value="1"/>
</dbReference>
<dbReference type="InterPro" id="IPR000212">
    <property type="entry name" value="DNA_helicase_UvrD/REP"/>
</dbReference>
<evidence type="ECO:0000256" key="1">
    <source>
        <dbReference type="ARBA" id="ARBA00022722"/>
    </source>
</evidence>
<feature type="region of interest" description="Disordered" evidence="16">
    <location>
        <begin position="1"/>
        <end position="59"/>
    </location>
</feature>
<feature type="domain" description="UvrD-like helicase ATP-binding" evidence="17">
    <location>
        <begin position="39"/>
        <end position="507"/>
    </location>
</feature>
<dbReference type="Pfam" id="PF13361">
    <property type="entry name" value="UvrD_C"/>
    <property type="match status" value="1"/>
</dbReference>
<evidence type="ECO:0000256" key="16">
    <source>
        <dbReference type="SAM" id="MobiDB-lite"/>
    </source>
</evidence>
<evidence type="ECO:0000256" key="8">
    <source>
        <dbReference type="ARBA" id="ARBA00023125"/>
    </source>
</evidence>
<keyword evidence="9" id="KW-0234">DNA repair</keyword>
<dbReference type="SUPFAM" id="SSF52980">
    <property type="entry name" value="Restriction endonuclease-like"/>
    <property type="match status" value="1"/>
</dbReference>
<comment type="catalytic activity">
    <reaction evidence="14">
        <text>ATP + H2O = ADP + phosphate + H(+)</text>
        <dbReference type="Rhea" id="RHEA:13065"/>
        <dbReference type="ChEBI" id="CHEBI:15377"/>
        <dbReference type="ChEBI" id="CHEBI:15378"/>
        <dbReference type="ChEBI" id="CHEBI:30616"/>
        <dbReference type="ChEBI" id="CHEBI:43474"/>
        <dbReference type="ChEBI" id="CHEBI:456216"/>
        <dbReference type="EC" id="5.6.2.4"/>
    </reaction>
</comment>
<dbReference type="InterPro" id="IPR027417">
    <property type="entry name" value="P-loop_NTPase"/>
</dbReference>
<keyword evidence="7 15" id="KW-0067">ATP-binding</keyword>
<dbReference type="InterPro" id="IPR011604">
    <property type="entry name" value="PDDEXK-like_dom_sf"/>
</dbReference>
<dbReference type="PANTHER" id="PTHR11070">
    <property type="entry name" value="UVRD / RECB / PCRA DNA HELICASE FAMILY MEMBER"/>
    <property type="match status" value="1"/>
</dbReference>
<evidence type="ECO:0000256" key="4">
    <source>
        <dbReference type="ARBA" id="ARBA00022801"/>
    </source>
</evidence>
<feature type="binding site" evidence="15">
    <location>
        <begin position="60"/>
        <end position="67"/>
    </location>
    <ligand>
        <name>ATP</name>
        <dbReference type="ChEBI" id="CHEBI:30616"/>
    </ligand>
</feature>
<reference evidence="19 20" key="1">
    <citation type="submission" date="2024-09" db="EMBL/GenBank/DDBJ databases">
        <authorList>
            <person name="Sun Q."/>
            <person name="Mori K."/>
        </authorList>
    </citation>
    <scope>NUCLEOTIDE SEQUENCE [LARGE SCALE GENOMIC DNA]</scope>
    <source>
        <strain evidence="19 20">TBRC 5777</strain>
    </source>
</reference>
<dbReference type="InterPro" id="IPR014017">
    <property type="entry name" value="DNA_helicase_UvrD-like_C"/>
</dbReference>
<dbReference type="InterPro" id="IPR038726">
    <property type="entry name" value="PDDEXK_AddAB-type"/>
</dbReference>
<organism evidence="19 20">
    <name type="scientific">Roseomonas elaeocarpi</name>
    <dbReference type="NCBI Taxonomy" id="907779"/>
    <lineage>
        <taxon>Bacteria</taxon>
        <taxon>Pseudomonadati</taxon>
        <taxon>Pseudomonadota</taxon>
        <taxon>Alphaproteobacteria</taxon>
        <taxon>Acetobacterales</taxon>
        <taxon>Roseomonadaceae</taxon>
        <taxon>Roseomonas</taxon>
    </lineage>
</organism>
<dbReference type="PROSITE" id="PS51217">
    <property type="entry name" value="UVRD_HELICASE_CTER"/>
    <property type="match status" value="1"/>
</dbReference>
<dbReference type="InterPro" id="IPR011335">
    <property type="entry name" value="Restrct_endonuc-II-like"/>
</dbReference>
<gene>
    <name evidence="19" type="primary">addA</name>
    <name evidence="19" type="ORF">ACFFGY_03580</name>
</gene>
<keyword evidence="1" id="KW-0540">Nuclease</keyword>
<proteinExistence type="predicted"/>
<keyword evidence="4 15" id="KW-0378">Hydrolase</keyword>
<name>A0ABV6JPD3_9PROT</name>